<dbReference type="Gene3D" id="3.30.70.100">
    <property type="match status" value="1"/>
</dbReference>
<accession>J3LYQ9</accession>
<evidence type="ECO:0000313" key="1">
    <source>
        <dbReference type="EnsemblPlants" id="OB04G22840.1"/>
    </source>
</evidence>
<dbReference type="eggNOG" id="ENOG502R5XK">
    <property type="taxonomic scope" value="Eukaryota"/>
</dbReference>
<organism evidence="1">
    <name type="scientific">Oryza brachyantha</name>
    <name type="common">malo sina</name>
    <dbReference type="NCBI Taxonomy" id="4533"/>
    <lineage>
        <taxon>Eukaryota</taxon>
        <taxon>Viridiplantae</taxon>
        <taxon>Streptophyta</taxon>
        <taxon>Embryophyta</taxon>
        <taxon>Tracheophyta</taxon>
        <taxon>Spermatophyta</taxon>
        <taxon>Magnoliopsida</taxon>
        <taxon>Liliopsida</taxon>
        <taxon>Poales</taxon>
        <taxon>Poaceae</taxon>
        <taxon>BOP clade</taxon>
        <taxon>Oryzoideae</taxon>
        <taxon>Oryzeae</taxon>
        <taxon>Oryzinae</taxon>
        <taxon>Oryza</taxon>
    </lineage>
</organism>
<reference evidence="1" key="2">
    <citation type="submission" date="2013-04" db="UniProtKB">
        <authorList>
            <consortium name="EnsemblPlants"/>
        </authorList>
    </citation>
    <scope>IDENTIFICATION</scope>
</reference>
<evidence type="ECO:0008006" key="3">
    <source>
        <dbReference type="Google" id="ProtNLM"/>
    </source>
</evidence>
<dbReference type="PANTHER" id="PTHR46932:SF13">
    <property type="entry name" value="OS04G0467950 PROTEIN"/>
    <property type="match status" value="1"/>
</dbReference>
<protein>
    <recommendedName>
        <fullName evidence="3">HMA domain-containing protein</fullName>
    </recommendedName>
</protein>
<name>J3LYQ9_ORYBR</name>
<dbReference type="InterPro" id="IPR042885">
    <property type="entry name" value="HIPP47/16"/>
</dbReference>
<dbReference type="OMA" id="MIARHDL"/>
<dbReference type="STRING" id="4533.J3LYQ9"/>
<gene>
    <name evidence="1" type="primary">LOC107304097</name>
</gene>
<dbReference type="Proteomes" id="UP000006038">
    <property type="component" value="Chromosome 4"/>
</dbReference>
<dbReference type="PANTHER" id="PTHR46932">
    <property type="entry name" value="HEAVY METAL-ASSOCIATED ISOPRENYLATED PLANT PROTEIN 47"/>
    <property type="match status" value="1"/>
</dbReference>
<sequence length="223" mass="23581">MKEIIIRMRPDSDQCHRKALKVAAAVSGVESVTVTGRDRDLLLVIGDGVDESKLTKKLRREVGEAEILELRTLDAGGGREAAAAALQLLTTAGIKGGGGGAVAFARSSSPYHWQPAATPGRSVAGGGRITCPVTPPAAARWSGGGEYYGSPQAALYYPRTPNACYQYGGLSERGGVYASSYARAVARSHPANYSPMLERHDRAAVGRGRRRRAGRQPNCCSIL</sequence>
<proteinExistence type="predicted"/>
<dbReference type="AlphaFoldDB" id="J3LYQ9"/>
<evidence type="ECO:0000313" key="2">
    <source>
        <dbReference type="Proteomes" id="UP000006038"/>
    </source>
</evidence>
<dbReference type="EnsemblPlants" id="OB04G22840.1">
    <property type="protein sequence ID" value="OB04G22840.1"/>
    <property type="gene ID" value="OB04G22840"/>
</dbReference>
<reference evidence="1" key="1">
    <citation type="journal article" date="2013" name="Nat. Commun.">
        <title>Whole-genome sequencing of Oryza brachyantha reveals mechanisms underlying Oryza genome evolution.</title>
        <authorList>
            <person name="Chen J."/>
            <person name="Huang Q."/>
            <person name="Gao D."/>
            <person name="Wang J."/>
            <person name="Lang Y."/>
            <person name="Liu T."/>
            <person name="Li B."/>
            <person name="Bai Z."/>
            <person name="Luis Goicoechea J."/>
            <person name="Liang C."/>
            <person name="Chen C."/>
            <person name="Zhang W."/>
            <person name="Sun S."/>
            <person name="Liao Y."/>
            <person name="Zhang X."/>
            <person name="Yang L."/>
            <person name="Song C."/>
            <person name="Wang M."/>
            <person name="Shi J."/>
            <person name="Liu G."/>
            <person name="Liu J."/>
            <person name="Zhou H."/>
            <person name="Zhou W."/>
            <person name="Yu Q."/>
            <person name="An N."/>
            <person name="Chen Y."/>
            <person name="Cai Q."/>
            <person name="Wang B."/>
            <person name="Liu B."/>
            <person name="Min J."/>
            <person name="Huang Y."/>
            <person name="Wu H."/>
            <person name="Li Z."/>
            <person name="Zhang Y."/>
            <person name="Yin Y."/>
            <person name="Song W."/>
            <person name="Jiang J."/>
            <person name="Jackson S.A."/>
            <person name="Wing R.A."/>
            <person name="Wang J."/>
            <person name="Chen M."/>
        </authorList>
    </citation>
    <scope>NUCLEOTIDE SEQUENCE [LARGE SCALE GENOMIC DNA]</scope>
    <source>
        <strain evidence="1">cv. IRGC 101232</strain>
    </source>
</reference>
<dbReference type="GeneID" id="107304097"/>
<dbReference type="Gramene" id="OB04G22840.1">
    <property type="protein sequence ID" value="OB04G22840.1"/>
    <property type="gene ID" value="OB04G22840"/>
</dbReference>
<keyword evidence="2" id="KW-1185">Reference proteome</keyword>
<dbReference type="HOGENOM" id="CLU_092610_0_0_1"/>
<dbReference type="OrthoDB" id="692882at2759"/>
<dbReference type="RefSeq" id="XP_015691951.1">
    <property type="nucleotide sequence ID" value="XM_015836465.2"/>
</dbReference>